<comment type="caution">
    <text evidence="2">The sequence shown here is derived from an EMBL/GenBank/DDBJ whole genome shotgun (WGS) entry which is preliminary data.</text>
</comment>
<evidence type="ECO:0000313" key="2">
    <source>
        <dbReference type="EMBL" id="MCI39947.1"/>
    </source>
</evidence>
<evidence type="ECO:0000256" key="1">
    <source>
        <dbReference type="SAM" id="MobiDB-lite"/>
    </source>
</evidence>
<organism evidence="2 3">
    <name type="scientific">Trifolium medium</name>
    <dbReference type="NCBI Taxonomy" id="97028"/>
    <lineage>
        <taxon>Eukaryota</taxon>
        <taxon>Viridiplantae</taxon>
        <taxon>Streptophyta</taxon>
        <taxon>Embryophyta</taxon>
        <taxon>Tracheophyta</taxon>
        <taxon>Spermatophyta</taxon>
        <taxon>Magnoliopsida</taxon>
        <taxon>eudicotyledons</taxon>
        <taxon>Gunneridae</taxon>
        <taxon>Pentapetalae</taxon>
        <taxon>rosids</taxon>
        <taxon>fabids</taxon>
        <taxon>Fabales</taxon>
        <taxon>Fabaceae</taxon>
        <taxon>Papilionoideae</taxon>
        <taxon>50 kb inversion clade</taxon>
        <taxon>NPAAA clade</taxon>
        <taxon>Hologalegina</taxon>
        <taxon>IRL clade</taxon>
        <taxon>Trifolieae</taxon>
        <taxon>Trifolium</taxon>
    </lineage>
</organism>
<feature type="region of interest" description="Disordered" evidence="1">
    <location>
        <begin position="1"/>
        <end position="21"/>
    </location>
</feature>
<reference evidence="2 3" key="1">
    <citation type="journal article" date="2018" name="Front. Plant Sci.">
        <title>Red Clover (Trifolium pratense) and Zigzag Clover (T. medium) - A Picture of Genomic Similarities and Differences.</title>
        <authorList>
            <person name="Dluhosova J."/>
            <person name="Istvanek J."/>
            <person name="Nedelnik J."/>
            <person name="Repkova J."/>
        </authorList>
    </citation>
    <scope>NUCLEOTIDE SEQUENCE [LARGE SCALE GENOMIC DNA]</scope>
    <source>
        <strain evidence="3">cv. 10/8</strain>
        <tissue evidence="2">Leaf</tissue>
    </source>
</reference>
<dbReference type="Proteomes" id="UP000265520">
    <property type="component" value="Unassembled WGS sequence"/>
</dbReference>
<protein>
    <submittedName>
        <fullName evidence="2">Putative athila retroelement ORF1 protein</fullName>
    </submittedName>
</protein>
<feature type="non-terminal residue" evidence="2">
    <location>
        <position position="1"/>
    </location>
</feature>
<sequence>PPPPPRRTLGDYGRGTNGGQEIRGFQRANPVAFDIKNFVPNALKENKFSGADVECPNLHLSHFLDVCDYTDPSGVSEYSKRLRFFIDRESQRLARYLA</sequence>
<dbReference type="AlphaFoldDB" id="A0A392RUW8"/>
<accession>A0A392RUW8</accession>
<dbReference type="EMBL" id="LXQA010273966">
    <property type="protein sequence ID" value="MCI39947.1"/>
    <property type="molecule type" value="Genomic_DNA"/>
</dbReference>
<keyword evidence="3" id="KW-1185">Reference proteome</keyword>
<name>A0A392RUW8_9FABA</name>
<proteinExistence type="predicted"/>
<evidence type="ECO:0000313" key="3">
    <source>
        <dbReference type="Proteomes" id="UP000265520"/>
    </source>
</evidence>